<reference evidence="1 2" key="1">
    <citation type="submission" date="2020-08" db="EMBL/GenBank/DDBJ databases">
        <title>A Genomic Blueprint of the Chicken Gut Microbiome.</title>
        <authorList>
            <person name="Gilroy R."/>
            <person name="Ravi A."/>
            <person name="Getino M."/>
            <person name="Pursley I."/>
            <person name="Horton D.L."/>
            <person name="Alikhan N.-F."/>
            <person name="Baker D."/>
            <person name="Gharbi K."/>
            <person name="Hall N."/>
            <person name="Watson M."/>
            <person name="Adriaenssens E.M."/>
            <person name="Foster-Nyarko E."/>
            <person name="Jarju S."/>
            <person name="Secka A."/>
            <person name="Antonio M."/>
            <person name="Oren A."/>
            <person name="Chaudhuri R."/>
            <person name="La Ragione R.M."/>
            <person name="Hildebrand F."/>
            <person name="Pallen M.J."/>
        </authorList>
    </citation>
    <scope>NUCLEOTIDE SEQUENCE [LARGE SCALE GENOMIC DNA]</scope>
    <source>
        <strain evidence="1 2">Sa2BVA9</strain>
    </source>
</reference>
<accession>A0ABR8ST24</accession>
<dbReference type="RefSeq" id="WP_191797372.1">
    <property type="nucleotide sequence ID" value="NZ_JACSQL010000001.1"/>
</dbReference>
<evidence type="ECO:0000313" key="1">
    <source>
        <dbReference type="EMBL" id="MBD7966648.1"/>
    </source>
</evidence>
<proteinExistence type="predicted"/>
<keyword evidence="2" id="KW-1185">Reference proteome</keyword>
<evidence type="ECO:0000313" key="2">
    <source>
        <dbReference type="Proteomes" id="UP000608071"/>
    </source>
</evidence>
<gene>
    <name evidence="1" type="ORF">H9647_01080</name>
</gene>
<organism evidence="1 2">
    <name type="scientific">Paenibacillus gallinarum</name>
    <dbReference type="NCBI Taxonomy" id="2762232"/>
    <lineage>
        <taxon>Bacteria</taxon>
        <taxon>Bacillati</taxon>
        <taxon>Bacillota</taxon>
        <taxon>Bacilli</taxon>
        <taxon>Bacillales</taxon>
        <taxon>Paenibacillaceae</taxon>
        <taxon>Paenibacillus</taxon>
    </lineage>
</organism>
<protein>
    <submittedName>
        <fullName evidence="1">Uncharacterized protein</fullName>
    </submittedName>
</protein>
<comment type="caution">
    <text evidence="1">The sequence shown here is derived from an EMBL/GenBank/DDBJ whole genome shotgun (WGS) entry which is preliminary data.</text>
</comment>
<sequence>MNEREAIDEFGKVLMNDLRDKSIDFFELLVGRKWKSPSLQKLQTDLQSFNEEQIEIIRRILIRSVDSGIHDFLFKLQDQADFDNEIEITIQGVNIISASDGLHGELFTEDGWYVKFSKYGENNKEDY</sequence>
<dbReference type="EMBL" id="JACSQL010000001">
    <property type="protein sequence ID" value="MBD7966648.1"/>
    <property type="molecule type" value="Genomic_DNA"/>
</dbReference>
<name>A0ABR8ST24_9BACL</name>
<dbReference type="Proteomes" id="UP000608071">
    <property type="component" value="Unassembled WGS sequence"/>
</dbReference>